<organism evidence="2 3">
    <name type="scientific">Camelina sativa</name>
    <name type="common">False flax</name>
    <name type="synonym">Myagrum sativum</name>
    <dbReference type="NCBI Taxonomy" id="90675"/>
    <lineage>
        <taxon>Eukaryota</taxon>
        <taxon>Viridiplantae</taxon>
        <taxon>Streptophyta</taxon>
        <taxon>Embryophyta</taxon>
        <taxon>Tracheophyta</taxon>
        <taxon>Spermatophyta</taxon>
        <taxon>Magnoliopsida</taxon>
        <taxon>eudicotyledons</taxon>
        <taxon>Gunneridae</taxon>
        <taxon>Pentapetalae</taxon>
        <taxon>rosids</taxon>
        <taxon>malvids</taxon>
        <taxon>Brassicales</taxon>
        <taxon>Brassicaceae</taxon>
        <taxon>Camelineae</taxon>
        <taxon>Camelina</taxon>
    </lineage>
</organism>
<dbReference type="GeneID" id="104782500"/>
<dbReference type="PANTHER" id="PTHR31260:SF41">
    <property type="entry name" value="CYSTATIN DOMAIN-CONTAINING PROTEIN"/>
    <property type="match status" value="1"/>
</dbReference>
<protein>
    <submittedName>
        <fullName evidence="3">UPF0725 protein At2g20620-like</fullName>
    </submittedName>
</protein>
<accession>A0ABM0YTR9</accession>
<reference evidence="2" key="1">
    <citation type="journal article" date="2014" name="Nat. Commun.">
        <title>The emerging biofuel crop Camelina sativa retains a highly undifferentiated hexaploid genome structure.</title>
        <authorList>
            <person name="Kagale S."/>
            <person name="Koh C."/>
            <person name="Nixon J."/>
            <person name="Bollina V."/>
            <person name="Clarke W.E."/>
            <person name="Tuteja R."/>
            <person name="Spillane C."/>
            <person name="Robinson S.J."/>
            <person name="Links M.G."/>
            <person name="Clarke C."/>
            <person name="Higgins E.E."/>
            <person name="Huebert T."/>
            <person name="Sharpe A.G."/>
            <person name="Parkin I.A."/>
        </authorList>
    </citation>
    <scope>NUCLEOTIDE SEQUENCE [LARGE SCALE GENOMIC DNA]</scope>
    <source>
        <strain evidence="2">cv. DH55</strain>
    </source>
</reference>
<keyword evidence="2" id="KW-1185">Reference proteome</keyword>
<sequence>MYDVMLDEANLWHHEHEQEPPLRKRKIEEAPPPSPVEDVYFSDEEDPEEQEKYRLQVVESCGFDVDYCNHTYNGIMPGGCSPYDKLFAKAGLHCYNLEKGKKLEFRSLVKVNSEIGSLYNPYSTSEVMDPINNSIHTFQTLVTDAGYDNKARLILVTKICRIKPQVPGMGDATVFWDLDAIDDFYKGDMPDWPPNDDKLQFYEVNGLELPDNEWLHLYAEVALFSEWADDLSAYMPFEMKKVVVQTREDVESSMKLKSRNAIFYMSFKIRGGRECRGIVRRTSDGRTGHMCLEARCWIDK</sequence>
<reference evidence="3" key="2">
    <citation type="submission" date="2025-08" db="UniProtKB">
        <authorList>
            <consortium name="RefSeq"/>
        </authorList>
    </citation>
    <scope>IDENTIFICATION</scope>
    <source>
        <tissue evidence="3">Leaf</tissue>
    </source>
</reference>
<proteinExistence type="predicted"/>
<feature type="region of interest" description="Disordered" evidence="1">
    <location>
        <begin position="12"/>
        <end position="45"/>
    </location>
</feature>
<gene>
    <name evidence="3" type="primary">LOC104782500</name>
</gene>
<evidence type="ECO:0000256" key="1">
    <source>
        <dbReference type="SAM" id="MobiDB-lite"/>
    </source>
</evidence>
<dbReference type="NCBIfam" id="TIGR01572">
    <property type="entry name" value="A_thl_para_3677"/>
    <property type="match status" value="1"/>
</dbReference>
<dbReference type="RefSeq" id="XP_010505751.1">
    <property type="nucleotide sequence ID" value="XM_010507449.2"/>
</dbReference>
<evidence type="ECO:0000313" key="2">
    <source>
        <dbReference type="Proteomes" id="UP000694864"/>
    </source>
</evidence>
<dbReference type="Pfam" id="PF04776">
    <property type="entry name" value="protein_MS5"/>
    <property type="match status" value="1"/>
</dbReference>
<feature type="compositionally biased region" description="Basic and acidic residues" evidence="1">
    <location>
        <begin position="12"/>
        <end position="29"/>
    </location>
</feature>
<dbReference type="Proteomes" id="UP000694864">
    <property type="component" value="Chromosome 4"/>
</dbReference>
<evidence type="ECO:0000313" key="3">
    <source>
        <dbReference type="RefSeq" id="XP_010505751.1"/>
    </source>
</evidence>
<name>A0ABM0YTR9_CAMSA</name>
<dbReference type="InterPro" id="IPR006462">
    <property type="entry name" value="MS5"/>
</dbReference>
<dbReference type="PANTHER" id="PTHR31260">
    <property type="entry name" value="CYSTATIN/MONELLIN SUPERFAMILY PROTEIN"/>
    <property type="match status" value="1"/>
</dbReference>